<dbReference type="InterPro" id="IPR036748">
    <property type="entry name" value="MTH938-like_sf"/>
</dbReference>
<name>A0A382VBM2_9ZZZZ</name>
<evidence type="ECO:0008006" key="2">
    <source>
        <dbReference type="Google" id="ProtNLM"/>
    </source>
</evidence>
<sequence length="124" mass="13572">MDITPEIPADRKYIDHYGDGGFRVGGERYEGSLIVAPEQVWPWTISDIAQLTAESVAAVLAADPPIELLLIGCGTRVERVPHDVRKALRARTIIVDGMETGAACRTYNVLMVEERRVAVALIAI</sequence>
<dbReference type="Gene3D" id="3.40.1230.10">
    <property type="entry name" value="MTH938-like"/>
    <property type="match status" value="1"/>
</dbReference>
<gene>
    <name evidence="1" type="ORF">METZ01_LOCUS396786</name>
</gene>
<dbReference type="CDD" id="cd00248">
    <property type="entry name" value="Mth938-like"/>
    <property type="match status" value="1"/>
</dbReference>
<organism evidence="1">
    <name type="scientific">marine metagenome</name>
    <dbReference type="NCBI Taxonomy" id="408172"/>
    <lineage>
        <taxon>unclassified sequences</taxon>
        <taxon>metagenomes</taxon>
        <taxon>ecological metagenomes</taxon>
    </lineage>
</organism>
<accession>A0A382VBM2</accession>
<dbReference type="SUPFAM" id="SSF64076">
    <property type="entry name" value="MTH938-like"/>
    <property type="match status" value="1"/>
</dbReference>
<dbReference type="EMBL" id="UINC01150730">
    <property type="protein sequence ID" value="SVD43932.1"/>
    <property type="molecule type" value="Genomic_DNA"/>
</dbReference>
<reference evidence="1" key="1">
    <citation type="submission" date="2018-05" db="EMBL/GenBank/DDBJ databases">
        <authorList>
            <person name="Lanie J.A."/>
            <person name="Ng W.-L."/>
            <person name="Kazmierczak K.M."/>
            <person name="Andrzejewski T.M."/>
            <person name="Davidsen T.M."/>
            <person name="Wayne K.J."/>
            <person name="Tettelin H."/>
            <person name="Glass J.I."/>
            <person name="Rusch D."/>
            <person name="Podicherti R."/>
            <person name="Tsui H.-C.T."/>
            <person name="Winkler M.E."/>
        </authorList>
    </citation>
    <scope>NUCLEOTIDE SEQUENCE</scope>
</reference>
<dbReference type="PANTHER" id="PTHR21192:SF2">
    <property type="entry name" value="NADH DEHYDROGENASE [UBIQUINONE] 1 ALPHA SUBCOMPLEX ASSEMBLY FACTOR 3"/>
    <property type="match status" value="1"/>
</dbReference>
<dbReference type="InterPro" id="IPR007523">
    <property type="entry name" value="NDUFAF3/AAMDC"/>
</dbReference>
<evidence type="ECO:0000313" key="1">
    <source>
        <dbReference type="EMBL" id="SVD43932.1"/>
    </source>
</evidence>
<protein>
    <recommendedName>
        <fullName evidence="2">NADH dehydrogenase [ubiquinone] 1 alpha subcomplex assembly factor 3</fullName>
    </recommendedName>
</protein>
<dbReference type="Pfam" id="PF04430">
    <property type="entry name" value="DUF498"/>
    <property type="match status" value="1"/>
</dbReference>
<dbReference type="PANTHER" id="PTHR21192">
    <property type="entry name" value="NUCLEAR PROTEIN E3-3"/>
    <property type="match status" value="1"/>
</dbReference>
<dbReference type="AlphaFoldDB" id="A0A382VBM2"/>
<proteinExistence type="predicted"/>